<sequence length="60" mass="6852">MSIVLSLLRFLGFSKPISFDGLWIRAFCGGNQGERTKCVGKAYDLNRNKRVIASFDRIWV</sequence>
<feature type="non-terminal residue" evidence="1">
    <location>
        <position position="60"/>
    </location>
</feature>
<protein>
    <submittedName>
        <fullName evidence="1">Uncharacterized protein</fullName>
    </submittedName>
</protein>
<accession>D1CSB7</accession>
<organism evidence="1">
    <name type="scientific">Ensifer adhaerens</name>
    <name type="common">Sinorhizobium morelense</name>
    <dbReference type="NCBI Taxonomy" id="106592"/>
    <lineage>
        <taxon>Bacteria</taxon>
        <taxon>Pseudomonadati</taxon>
        <taxon>Pseudomonadota</taxon>
        <taxon>Alphaproteobacteria</taxon>
        <taxon>Hyphomicrobiales</taxon>
        <taxon>Rhizobiaceae</taxon>
        <taxon>Sinorhizobium/Ensifer group</taxon>
        <taxon>Ensifer</taxon>
    </lineage>
</organism>
<dbReference type="AlphaFoldDB" id="D1CSB7"/>
<name>D1CSB7_ENSAD</name>
<dbReference type="EMBL" id="DQ403266">
    <property type="protein sequence ID" value="ABD74721.1"/>
    <property type="molecule type" value="Genomic_DNA"/>
</dbReference>
<proteinExistence type="predicted"/>
<reference evidence="1" key="1">
    <citation type="submission" date="2006-02" db="EMBL/GenBank/DDBJ databases">
        <title>Sampling the accessory genome of the Sinorhizobium genus by suppressive subtractive hybridization.</title>
        <authorList>
            <person name="Moulin L."/>
            <person name="Ghazoui Z."/>
            <person name="Young P."/>
        </authorList>
    </citation>
    <scope>NUCLEOTIDE SEQUENCE</scope>
    <source>
        <strain evidence="1">LMG20216</strain>
    </source>
</reference>
<evidence type="ECO:0000313" key="1">
    <source>
        <dbReference type="EMBL" id="ABD74721.1"/>
    </source>
</evidence>